<dbReference type="Pfam" id="PF13193">
    <property type="entry name" value="AMP-binding_C"/>
    <property type="match status" value="1"/>
</dbReference>
<sequence>MTTKIASCSQAGLSHCQGDTVEPVTELSIGDALRLAADNWGDRIALVEGTEMADAHRQWSFAQLYEDASLVARALLAHFSPGEHVAVWSANCPEWVLLEFGAALAGLTLVTVNPAYLPKELVDVLRRSNATGIVLCPEYRGRDCMAILNEIKADIPDVREVISLANWSAFLESGKSTRSLPHVSPDDVAQIQYTSGTTGFPKGAELTHRGLVNNGRFYANVIGANAQDVWVNPMPLFHTAGCGLATLGALQTGGMHVLPAGFDPRLMLDLIEAHRGTLVLCVPTMLIRMLDQPDAKDRDLASWRLATLGGAPVPPELVRRAFTEFNIDVAIGFGQTESSPYITHTLPRDPNPQWIETVGLPLPQTEVKISDPDTGETVPIGVIGEVCAKSICVMKGYLGDRKATAETIDAQGWLHTGDLGSLDAQGYLRIHGRIKDMIIRGGENIYPREVEDVLCTHPGVTLASIVGVPDAQWGEVVVAFVQPRPGCNLSSDELSEFCRARLASYKTPRIWRFVDRFPQTASGKIQKFVLRDEFMAATGHKQS</sequence>
<evidence type="ECO:0000313" key="6">
    <source>
        <dbReference type="Proteomes" id="UP000295727"/>
    </source>
</evidence>
<protein>
    <submittedName>
        <fullName evidence="5">AMP-dependent synthetase</fullName>
    </submittedName>
</protein>
<dbReference type="Gene3D" id="3.30.300.30">
    <property type="match status" value="1"/>
</dbReference>
<name>A0A4P7D8W7_9BURK</name>
<dbReference type="PANTHER" id="PTHR43201:SF5">
    <property type="entry name" value="MEDIUM-CHAIN ACYL-COA LIGASE ACSF2, MITOCHONDRIAL"/>
    <property type="match status" value="1"/>
</dbReference>
<dbReference type="InterPro" id="IPR025110">
    <property type="entry name" value="AMP-bd_C"/>
</dbReference>
<dbReference type="GO" id="GO:0006631">
    <property type="term" value="P:fatty acid metabolic process"/>
    <property type="evidence" value="ECO:0007669"/>
    <property type="project" value="TreeGrafter"/>
</dbReference>
<dbReference type="PANTHER" id="PTHR43201">
    <property type="entry name" value="ACYL-COA SYNTHETASE"/>
    <property type="match status" value="1"/>
</dbReference>
<dbReference type="InterPro" id="IPR000873">
    <property type="entry name" value="AMP-dep_synth/lig_dom"/>
</dbReference>
<evidence type="ECO:0000313" key="5">
    <source>
        <dbReference type="EMBL" id="QBR03274.1"/>
    </source>
</evidence>
<accession>A0A4P7D8W7</accession>
<comment type="similarity">
    <text evidence="1">Belongs to the ATP-dependent AMP-binding enzyme family.</text>
</comment>
<dbReference type="OrthoDB" id="9766486at2"/>
<evidence type="ECO:0000256" key="2">
    <source>
        <dbReference type="ARBA" id="ARBA00022598"/>
    </source>
</evidence>
<dbReference type="Pfam" id="PF00501">
    <property type="entry name" value="AMP-binding"/>
    <property type="match status" value="1"/>
</dbReference>
<dbReference type="InterPro" id="IPR042099">
    <property type="entry name" value="ANL_N_sf"/>
</dbReference>
<dbReference type="InterPro" id="IPR045851">
    <property type="entry name" value="AMP-bd_C_sf"/>
</dbReference>
<dbReference type="FunFam" id="3.30.300.30:FF:000008">
    <property type="entry name" value="2,3-dihydroxybenzoate-AMP ligase"/>
    <property type="match status" value="1"/>
</dbReference>
<keyword evidence="6" id="KW-1185">Reference proteome</keyword>
<keyword evidence="2" id="KW-0436">Ligase</keyword>
<reference evidence="5 6" key="1">
    <citation type="submission" date="2019-03" db="EMBL/GenBank/DDBJ databases">
        <title>Paraburkholderia sp. 7MH5, isolated from subtropical forest soil.</title>
        <authorList>
            <person name="Gao Z.-H."/>
            <person name="Qiu L.-H."/>
        </authorList>
    </citation>
    <scope>NUCLEOTIDE SEQUENCE [LARGE SCALE GENOMIC DNA]</scope>
    <source>
        <strain evidence="5 6">7MH5</strain>
    </source>
</reference>
<dbReference type="RefSeq" id="WP_134758771.1">
    <property type="nucleotide sequence ID" value="NZ_CP038151.1"/>
</dbReference>
<feature type="domain" description="AMP-dependent synthetase/ligase" evidence="3">
    <location>
        <begin position="36"/>
        <end position="398"/>
    </location>
</feature>
<organism evidence="5 6">
    <name type="scientific">Paraburkholderia pallida</name>
    <dbReference type="NCBI Taxonomy" id="2547399"/>
    <lineage>
        <taxon>Bacteria</taxon>
        <taxon>Pseudomonadati</taxon>
        <taxon>Pseudomonadota</taxon>
        <taxon>Betaproteobacteria</taxon>
        <taxon>Burkholderiales</taxon>
        <taxon>Burkholderiaceae</taxon>
        <taxon>Paraburkholderia</taxon>
    </lineage>
</organism>
<evidence type="ECO:0000259" key="4">
    <source>
        <dbReference type="Pfam" id="PF13193"/>
    </source>
</evidence>
<dbReference type="KEGG" id="ppai:E1956_39700"/>
<dbReference type="AlphaFoldDB" id="A0A4P7D8W7"/>
<proteinExistence type="inferred from homology"/>
<dbReference type="InterPro" id="IPR020845">
    <property type="entry name" value="AMP-binding_CS"/>
</dbReference>
<evidence type="ECO:0000256" key="1">
    <source>
        <dbReference type="ARBA" id="ARBA00006432"/>
    </source>
</evidence>
<dbReference type="EMBL" id="CP038151">
    <property type="protein sequence ID" value="QBR03274.1"/>
    <property type="molecule type" value="Genomic_DNA"/>
</dbReference>
<evidence type="ECO:0000259" key="3">
    <source>
        <dbReference type="Pfam" id="PF00501"/>
    </source>
</evidence>
<feature type="domain" description="AMP-binding enzyme C-terminal" evidence="4">
    <location>
        <begin position="449"/>
        <end position="524"/>
    </location>
</feature>
<dbReference type="GO" id="GO:0031956">
    <property type="term" value="F:medium-chain fatty acid-CoA ligase activity"/>
    <property type="evidence" value="ECO:0007669"/>
    <property type="project" value="TreeGrafter"/>
</dbReference>
<dbReference type="PROSITE" id="PS00455">
    <property type="entry name" value="AMP_BINDING"/>
    <property type="match status" value="1"/>
</dbReference>
<dbReference type="SUPFAM" id="SSF56801">
    <property type="entry name" value="Acetyl-CoA synthetase-like"/>
    <property type="match status" value="1"/>
</dbReference>
<gene>
    <name evidence="5" type="ORF">E1956_39700</name>
</gene>
<dbReference type="Gene3D" id="3.40.50.12780">
    <property type="entry name" value="N-terminal domain of ligase-like"/>
    <property type="match status" value="1"/>
</dbReference>
<dbReference type="Proteomes" id="UP000295727">
    <property type="component" value="Chromosome 4"/>
</dbReference>